<name>A0A811NRR2_9POAL</name>
<keyword evidence="3" id="KW-0460">Magnesium</keyword>
<comment type="caution">
    <text evidence="4">The sequence shown here is derived from an EMBL/GenBank/DDBJ whole genome shotgun (WGS) entry which is preliminary data.</text>
</comment>
<dbReference type="Proteomes" id="UP000604825">
    <property type="component" value="Unassembled WGS sequence"/>
</dbReference>
<dbReference type="OrthoDB" id="1523883at2759"/>
<dbReference type="GO" id="GO:0008168">
    <property type="term" value="F:methyltransferase activity"/>
    <property type="evidence" value="ECO:0007669"/>
    <property type="project" value="InterPro"/>
</dbReference>
<evidence type="ECO:0000313" key="5">
    <source>
        <dbReference type="Proteomes" id="UP000604825"/>
    </source>
</evidence>
<dbReference type="Gene3D" id="1.10.1200.270">
    <property type="entry name" value="Methyltransferase, alpha-helical capping domain"/>
    <property type="match status" value="1"/>
</dbReference>
<keyword evidence="5" id="KW-1185">Reference proteome</keyword>
<dbReference type="InterPro" id="IPR005299">
    <property type="entry name" value="MeTrfase_7"/>
</dbReference>
<evidence type="ECO:0000256" key="3">
    <source>
        <dbReference type="ARBA" id="ARBA00022842"/>
    </source>
</evidence>
<dbReference type="AlphaFoldDB" id="A0A811NRR2"/>
<evidence type="ECO:0000256" key="1">
    <source>
        <dbReference type="ARBA" id="ARBA00008908"/>
    </source>
</evidence>
<dbReference type="EMBL" id="CAJGYO010000004">
    <property type="protein sequence ID" value="CAD6226447.1"/>
    <property type="molecule type" value="Genomic_DNA"/>
</dbReference>
<dbReference type="SUPFAM" id="SSF53335">
    <property type="entry name" value="S-adenosyl-L-methionine-dependent methyltransferases"/>
    <property type="match status" value="1"/>
</dbReference>
<dbReference type="Gene3D" id="3.40.50.150">
    <property type="entry name" value="Vaccinia Virus protein VP39"/>
    <property type="match status" value="2"/>
</dbReference>
<keyword evidence="2" id="KW-0479">Metal-binding</keyword>
<evidence type="ECO:0000256" key="2">
    <source>
        <dbReference type="ARBA" id="ARBA00022723"/>
    </source>
</evidence>
<proteinExistence type="inferred from homology"/>
<dbReference type="Pfam" id="PF03492">
    <property type="entry name" value="Methyltransf_7"/>
    <property type="match status" value="2"/>
</dbReference>
<comment type="similarity">
    <text evidence="1">Belongs to the methyltransferase superfamily. Type-7 methyltransferase family. SABATH subfamily.</text>
</comment>
<reference evidence="4" key="1">
    <citation type="submission" date="2020-10" db="EMBL/GenBank/DDBJ databases">
        <authorList>
            <person name="Han B."/>
            <person name="Lu T."/>
            <person name="Zhao Q."/>
            <person name="Huang X."/>
            <person name="Zhao Y."/>
        </authorList>
    </citation>
    <scope>NUCLEOTIDE SEQUENCE</scope>
</reference>
<dbReference type="InterPro" id="IPR042086">
    <property type="entry name" value="MeTrfase_capping"/>
</dbReference>
<protein>
    <submittedName>
        <fullName evidence="4">Uncharacterized protein</fullName>
    </submittedName>
</protein>
<accession>A0A811NRR2</accession>
<gene>
    <name evidence="4" type="ORF">NCGR_LOCUS18263</name>
</gene>
<sequence length="370" mass="40952">MAMFPTSSLLACCCSPPLPRRLCTPRLQRGLTSPSSFLFLHGSALAMPASMIFRGRAPPQAIMSVERELHMATGDGENSYAANSIFQRKTVMETWPELHKAVREALKSLSPGAGSTMVAADLGCSSGPNTLLVASEVMNTIGAHVQETADNYRSRAIMEIPEDLSNGTHVNADNIYIGKTTPKVVVDLFREQFEKDFELFLSLWHKELVSGGCMVLTFAGRRREEMPMQGGVARVWEVLSQALEYLVPKGLVEKEKLSSFNMPYYAPSLDEVTQLIKQNDLFDIEDIRLFESNWDAYDDSDGDVVLNCSSSAENIAKIIRAGIEPLIMNHFGEDILEELFMVYASMLAKNLEKGKAMCPVIVVILKKSEV</sequence>
<dbReference type="GO" id="GO:0046872">
    <property type="term" value="F:metal ion binding"/>
    <property type="evidence" value="ECO:0007669"/>
    <property type="project" value="UniProtKB-KW"/>
</dbReference>
<evidence type="ECO:0000313" key="4">
    <source>
        <dbReference type="EMBL" id="CAD6226447.1"/>
    </source>
</evidence>
<dbReference type="PANTHER" id="PTHR31009">
    <property type="entry name" value="S-ADENOSYL-L-METHIONINE:CARBOXYL METHYLTRANSFERASE FAMILY PROTEIN"/>
    <property type="match status" value="1"/>
</dbReference>
<organism evidence="4 5">
    <name type="scientific">Miscanthus lutarioriparius</name>
    <dbReference type="NCBI Taxonomy" id="422564"/>
    <lineage>
        <taxon>Eukaryota</taxon>
        <taxon>Viridiplantae</taxon>
        <taxon>Streptophyta</taxon>
        <taxon>Embryophyta</taxon>
        <taxon>Tracheophyta</taxon>
        <taxon>Spermatophyta</taxon>
        <taxon>Magnoliopsida</taxon>
        <taxon>Liliopsida</taxon>
        <taxon>Poales</taxon>
        <taxon>Poaceae</taxon>
        <taxon>PACMAD clade</taxon>
        <taxon>Panicoideae</taxon>
        <taxon>Andropogonodae</taxon>
        <taxon>Andropogoneae</taxon>
        <taxon>Saccharinae</taxon>
        <taxon>Miscanthus</taxon>
    </lineage>
</organism>
<dbReference type="InterPro" id="IPR029063">
    <property type="entry name" value="SAM-dependent_MTases_sf"/>
</dbReference>